<dbReference type="eggNOG" id="COG4785">
    <property type="taxonomic scope" value="Bacteria"/>
</dbReference>
<dbReference type="Gene3D" id="1.25.40.10">
    <property type="entry name" value="Tetratricopeptide repeat domain"/>
    <property type="match status" value="1"/>
</dbReference>
<dbReference type="OrthoDB" id="1666251at2"/>
<dbReference type="InterPro" id="IPR019734">
    <property type="entry name" value="TPR_rpt"/>
</dbReference>
<dbReference type="InterPro" id="IPR051685">
    <property type="entry name" value="Ycf3/AcsC/BcsC/TPR_MFPF"/>
</dbReference>
<dbReference type="EMBL" id="AP012292">
    <property type="protein sequence ID" value="BAL84159.1"/>
    <property type="molecule type" value="Genomic_DNA"/>
</dbReference>
<dbReference type="PANTHER" id="PTHR44943:SF8">
    <property type="entry name" value="TPR REPEAT-CONTAINING PROTEIN MJ0263"/>
    <property type="match status" value="1"/>
</dbReference>
<dbReference type="HOGENOM" id="CLU_586465_0_0_9"/>
<evidence type="ECO:0000256" key="2">
    <source>
        <dbReference type="ARBA" id="ARBA00022803"/>
    </source>
</evidence>
<dbReference type="PANTHER" id="PTHR44943">
    <property type="entry name" value="CELLULOSE SYNTHASE OPERON PROTEIN C"/>
    <property type="match status" value="1"/>
</dbReference>
<organism evidence="3 4">
    <name type="scientific">Selenomonas ruminantium subsp. lactilytica (strain NBRC 103574 / TAM6421)</name>
    <dbReference type="NCBI Taxonomy" id="927704"/>
    <lineage>
        <taxon>Bacteria</taxon>
        <taxon>Bacillati</taxon>
        <taxon>Bacillota</taxon>
        <taxon>Negativicutes</taxon>
        <taxon>Selenomonadales</taxon>
        <taxon>Selenomonadaceae</taxon>
        <taxon>Selenomonas</taxon>
    </lineage>
</organism>
<dbReference type="RefSeq" id="WP_014425580.1">
    <property type="nucleotide sequence ID" value="NC_017068.1"/>
</dbReference>
<dbReference type="InterPro" id="IPR011990">
    <property type="entry name" value="TPR-like_helical_dom_sf"/>
</dbReference>
<gene>
    <name evidence="3" type="ordered locus">SELR_24510</name>
</gene>
<dbReference type="AlphaFoldDB" id="I0GTS2"/>
<dbReference type="SMART" id="SM00028">
    <property type="entry name" value="TPR"/>
    <property type="match status" value="2"/>
</dbReference>
<protein>
    <submittedName>
        <fullName evidence="3">Uncharacterized protein</fullName>
    </submittedName>
</protein>
<dbReference type="Proteomes" id="UP000007887">
    <property type="component" value="Chromosome"/>
</dbReference>
<dbReference type="PATRIC" id="fig|927704.6.peg.2534"/>
<evidence type="ECO:0000313" key="3">
    <source>
        <dbReference type="EMBL" id="BAL84159.1"/>
    </source>
</evidence>
<evidence type="ECO:0000256" key="1">
    <source>
        <dbReference type="ARBA" id="ARBA00022737"/>
    </source>
</evidence>
<dbReference type="SUPFAM" id="SSF53448">
    <property type="entry name" value="Nucleotide-diphospho-sugar transferases"/>
    <property type="match status" value="1"/>
</dbReference>
<keyword evidence="1" id="KW-0677">Repeat</keyword>
<reference evidence="3 4" key="1">
    <citation type="submission" date="2011-10" db="EMBL/GenBank/DDBJ databases">
        <title>Whole genome sequence of Selenomonas ruminantium subsp. lactilytica TAM6421.</title>
        <authorList>
            <person name="Oguchi A."/>
            <person name="Ankai A."/>
            <person name="Kaneko J."/>
            <person name="Yamada-Narita S."/>
            <person name="Fukui S."/>
            <person name="Takahashi M."/>
            <person name="Onodera T."/>
            <person name="Kojima S."/>
            <person name="Fushimi T."/>
            <person name="Abe N."/>
            <person name="Kamio Y."/>
            <person name="Yamazaki S."/>
            <person name="Fujita N."/>
        </authorList>
    </citation>
    <scope>NUCLEOTIDE SEQUENCE [LARGE SCALE GENOMIC DNA]</scope>
    <source>
        <strain evidence="4">NBRC 103574 / TAM6421</strain>
    </source>
</reference>
<accession>I0GTS2</accession>
<sequence length="466" mass="53395">MNTGDILNKYSEKCFLFAALKNPLCSSEEILQTISELKEVPFYQSSEAGQLLAEIQQLANQAVNSCVQMLIERGISPNTSQDELNRYFLHALRALQCGDYQGALRNLLIYDSYSEIIFPSYPHLYCYRGLAWYGLREYAKATSDFSSYLAVFPQDEIAHFYRGNALFFLGKLQEALDDYIVALQQHANFSEVIANAAILERSLAGDKKMLQQYDVGWQDSPWERTLALPKGMNFWSIPIFINNFNRLGCLQRLVEWLVNAGYKKIYILDNDSSYPPLLKYYCQLDENCPAVQVVRLKKNFGHTALWDSGILESMSVESSYVYTDSDVVPVDDCPKDFLRQLLAILQRYPLLKKVGLGLKTEGITCSNAAEILAQEQRYYLHKIEPDLYFGAVDTTFALYRNYRHYHLYVSARTTGDLMAWHLPWHYDYDNLPPDEIYYVNHANASASLVASLKKSGTFSEKEGNRT</sequence>
<dbReference type="eggNOG" id="COG1216">
    <property type="taxonomic scope" value="Bacteria"/>
</dbReference>
<name>I0GTS2_SELRL</name>
<proteinExistence type="predicted"/>
<keyword evidence="2" id="KW-0802">TPR repeat</keyword>
<dbReference type="SUPFAM" id="SSF48452">
    <property type="entry name" value="TPR-like"/>
    <property type="match status" value="1"/>
</dbReference>
<evidence type="ECO:0000313" key="4">
    <source>
        <dbReference type="Proteomes" id="UP000007887"/>
    </source>
</evidence>
<dbReference type="KEGG" id="sri:SELR_24510"/>
<dbReference type="InterPro" id="IPR029044">
    <property type="entry name" value="Nucleotide-diphossugar_trans"/>
</dbReference>